<dbReference type="Gene3D" id="3.30.360.10">
    <property type="entry name" value="Dihydrodipicolinate Reductase, domain 2"/>
    <property type="match status" value="1"/>
</dbReference>
<dbReference type="Proteomes" id="UP000241639">
    <property type="component" value="Unassembled WGS sequence"/>
</dbReference>
<dbReference type="EMBL" id="PZZP01000001">
    <property type="protein sequence ID" value="PTM59943.1"/>
    <property type="molecule type" value="Genomic_DNA"/>
</dbReference>
<dbReference type="Pfam" id="PF22725">
    <property type="entry name" value="GFO_IDH_MocA_C3"/>
    <property type="match status" value="1"/>
</dbReference>
<dbReference type="InterPro" id="IPR036291">
    <property type="entry name" value="NAD(P)-bd_dom_sf"/>
</dbReference>
<evidence type="ECO:0000313" key="4">
    <source>
        <dbReference type="Proteomes" id="UP000241639"/>
    </source>
</evidence>
<comment type="caution">
    <text evidence="3">The sequence shown here is derived from an EMBL/GenBank/DDBJ whole genome shotgun (WGS) entry which is preliminary data.</text>
</comment>
<dbReference type="InterPro" id="IPR055170">
    <property type="entry name" value="GFO_IDH_MocA-like_dom"/>
</dbReference>
<dbReference type="SUPFAM" id="SSF51735">
    <property type="entry name" value="NAD(P)-binding Rossmann-fold domains"/>
    <property type="match status" value="1"/>
</dbReference>
<dbReference type="InterPro" id="IPR000683">
    <property type="entry name" value="Gfo/Idh/MocA-like_OxRdtase_N"/>
</dbReference>
<sequence>MKKAEWKVGIIGAGGISAAHIEALAQEPRAQLCAIADLDEAVARSRVNDYGNPAVYRDYQKMLEQEQLDGVIICLPNHLHEQVAIAVLDAGCHVLCEKPLATSADAARRMAEHARRTGKVLMVGQNNRFRADAQLLKRLLTDDRLGDVYHAKAGWIRRNGIPGWGSWFTDRERAGGGPLIDIGVHMLDLTLWLLNFPRPVSVFGQTYARFGPHKKGLSAWGTVMAEGRFDVEDSAVALIRFDNGFTLNLDASWASHIPKERAYVDLLGETAGASLDFYSQRLRLFQEETGIPVDAEMTPGPQHDRLQLLSNWIGVMAGTEQPICTAEQGVEVLRILDAIYTSAQTGQSVSLD</sequence>
<dbReference type="RefSeq" id="WP_107727345.1">
    <property type="nucleotide sequence ID" value="NZ_PZZP01000001.1"/>
</dbReference>
<proteinExistence type="predicted"/>
<dbReference type="Gene3D" id="3.40.50.720">
    <property type="entry name" value="NAD(P)-binding Rossmann-like Domain"/>
    <property type="match status" value="1"/>
</dbReference>
<organism evidence="3 4">
    <name type="scientific">Desmospora activa DSM 45169</name>
    <dbReference type="NCBI Taxonomy" id="1121389"/>
    <lineage>
        <taxon>Bacteria</taxon>
        <taxon>Bacillati</taxon>
        <taxon>Bacillota</taxon>
        <taxon>Bacilli</taxon>
        <taxon>Bacillales</taxon>
        <taxon>Thermoactinomycetaceae</taxon>
        <taxon>Desmospora</taxon>
    </lineage>
</organism>
<dbReference type="AlphaFoldDB" id="A0A2T4ZDG9"/>
<dbReference type="OrthoDB" id="9815825at2"/>
<evidence type="ECO:0000313" key="3">
    <source>
        <dbReference type="EMBL" id="PTM59943.1"/>
    </source>
</evidence>
<reference evidence="3 4" key="1">
    <citation type="submission" date="2018-04" db="EMBL/GenBank/DDBJ databases">
        <title>Genomic Encyclopedia of Archaeal and Bacterial Type Strains, Phase II (KMG-II): from individual species to whole genera.</title>
        <authorList>
            <person name="Goeker M."/>
        </authorList>
    </citation>
    <scope>NUCLEOTIDE SEQUENCE [LARGE SCALE GENOMIC DNA]</scope>
    <source>
        <strain evidence="3 4">DSM 45169</strain>
    </source>
</reference>
<dbReference type="PANTHER" id="PTHR43377">
    <property type="entry name" value="BILIVERDIN REDUCTASE A"/>
    <property type="match status" value="1"/>
</dbReference>
<gene>
    <name evidence="3" type="ORF">C8J48_2580</name>
</gene>
<keyword evidence="4" id="KW-1185">Reference proteome</keyword>
<protein>
    <submittedName>
        <fullName evidence="3">Putative dehydrogenase</fullName>
    </submittedName>
</protein>
<dbReference type="SUPFAM" id="SSF55347">
    <property type="entry name" value="Glyceraldehyde-3-phosphate dehydrogenase-like, C-terminal domain"/>
    <property type="match status" value="1"/>
</dbReference>
<accession>A0A2T4ZDG9</accession>
<name>A0A2T4ZDG9_9BACL</name>
<evidence type="ECO:0000259" key="1">
    <source>
        <dbReference type="Pfam" id="PF01408"/>
    </source>
</evidence>
<dbReference type="InterPro" id="IPR051450">
    <property type="entry name" value="Gfo/Idh/MocA_Oxidoreductases"/>
</dbReference>
<dbReference type="Pfam" id="PF01408">
    <property type="entry name" value="GFO_IDH_MocA"/>
    <property type="match status" value="1"/>
</dbReference>
<feature type="domain" description="Gfo/Idh/MocA-like oxidoreductase N-terminal" evidence="1">
    <location>
        <begin position="7"/>
        <end position="124"/>
    </location>
</feature>
<feature type="domain" description="GFO/IDH/MocA-like oxidoreductase" evidence="2">
    <location>
        <begin position="134"/>
        <end position="268"/>
    </location>
</feature>
<dbReference type="GO" id="GO:0000166">
    <property type="term" value="F:nucleotide binding"/>
    <property type="evidence" value="ECO:0007669"/>
    <property type="project" value="InterPro"/>
</dbReference>
<evidence type="ECO:0000259" key="2">
    <source>
        <dbReference type="Pfam" id="PF22725"/>
    </source>
</evidence>
<dbReference type="PANTHER" id="PTHR43377:SF1">
    <property type="entry name" value="BILIVERDIN REDUCTASE A"/>
    <property type="match status" value="1"/>
</dbReference>